<keyword evidence="1" id="KW-1133">Transmembrane helix</keyword>
<protein>
    <recommendedName>
        <fullName evidence="3">CARDB domain-containing protein</fullName>
    </recommendedName>
</protein>
<gene>
    <name evidence="2" type="ORF">PNHJDAII_00024</name>
</gene>
<dbReference type="EMBL" id="MT631528">
    <property type="protein sequence ID" value="QNO53020.1"/>
    <property type="molecule type" value="Genomic_DNA"/>
</dbReference>
<feature type="transmembrane region" description="Helical" evidence="1">
    <location>
        <begin position="404"/>
        <end position="424"/>
    </location>
</feature>
<dbReference type="AlphaFoldDB" id="A0A7G9YYD6"/>
<proteinExistence type="predicted"/>
<reference evidence="2" key="1">
    <citation type="submission" date="2020-06" db="EMBL/GenBank/DDBJ databases">
        <title>Unique genomic features of the anaerobic methanotrophic archaea.</title>
        <authorList>
            <person name="Chadwick G.L."/>
            <person name="Skennerton C.T."/>
            <person name="Laso-Perez R."/>
            <person name="Leu A.O."/>
            <person name="Speth D.R."/>
            <person name="Yu H."/>
            <person name="Morgan-Lang C."/>
            <person name="Hatzenpichler R."/>
            <person name="Goudeau D."/>
            <person name="Malmstrom R."/>
            <person name="Brazelton W.J."/>
            <person name="Woyke T."/>
            <person name="Hallam S.J."/>
            <person name="Tyson G.W."/>
            <person name="Wegener G."/>
            <person name="Boetius A."/>
            <person name="Orphan V."/>
        </authorList>
    </citation>
    <scope>NUCLEOTIDE SEQUENCE</scope>
</reference>
<evidence type="ECO:0008006" key="3">
    <source>
        <dbReference type="Google" id="ProtNLM"/>
    </source>
</evidence>
<dbReference type="PANTHER" id="PTHR35902">
    <property type="entry name" value="S-LAYER DOMAIN-LIKE PROTEIN-RELATED"/>
    <property type="match status" value="1"/>
</dbReference>
<evidence type="ECO:0000313" key="2">
    <source>
        <dbReference type="EMBL" id="QNO53020.1"/>
    </source>
</evidence>
<keyword evidence="1" id="KW-0472">Membrane</keyword>
<keyword evidence="1" id="KW-0812">Transmembrane</keyword>
<organism evidence="2">
    <name type="scientific">Candidatus Methanophagaceae archaeon ANME-1 ERB6</name>
    <dbReference type="NCBI Taxonomy" id="2759912"/>
    <lineage>
        <taxon>Archaea</taxon>
        <taxon>Methanobacteriati</taxon>
        <taxon>Methanobacteriota</taxon>
        <taxon>Stenosarchaea group</taxon>
        <taxon>Methanomicrobia</taxon>
        <taxon>Candidatus Methanophagales</taxon>
        <taxon>Candidatus Methanophagaceae</taxon>
    </lineage>
</organism>
<sequence length="434" mass="47996">MRARTRKNTRFVITLFSAVLLLLLLVMASASAAEGPAVMITNYTVEPGVLMPGDTGTITVTIENMDILSSETEIKTSQDLLTKTTTVATISAEIDCIRLSSKTRDIEWRSEGSKRTEYYNVGALGPGESMIIALPIKAASYAHDGTYFPEVYIEVDNGKNVRFPVRVKVDSSRVEILEKDIPSEISLSESKQIAIVVANNRPNSVRCVDVRVKSESDGLEFTPERIFIGDLEAYGKREVNFTLQTQTFKKSVIGSREFSFEVAYKNGDNVHHNELKSSVLVKSIADVKLILVNAPEFVLKGEIVKIDFDVANGMAKDIKAVSVVPAIEGLRILLSEYFIGDMEVGDVFSASFDVYTRDLSIGDTTIPFTLLFKDVDTDKQYEMQGYEVHVEVREPQKSELPSPVLIGALVVILAAVAVVVGVRVKRKRGRREKK</sequence>
<evidence type="ECO:0000256" key="1">
    <source>
        <dbReference type="SAM" id="Phobius"/>
    </source>
</evidence>
<name>A0A7G9YYD6_9EURY</name>
<accession>A0A7G9YYD6</accession>